<dbReference type="PANTHER" id="PTHR31302:SF0">
    <property type="entry name" value="TRANSMEMBRANE PROTEIN WITH METALLOPHOSPHOESTERASE DOMAIN"/>
    <property type="match status" value="1"/>
</dbReference>
<keyword evidence="1" id="KW-1133">Transmembrane helix</keyword>
<feature type="transmembrane region" description="Helical" evidence="1">
    <location>
        <begin position="65"/>
        <end position="85"/>
    </location>
</feature>
<dbReference type="InterPro" id="IPR051158">
    <property type="entry name" value="Metallophosphoesterase_sf"/>
</dbReference>
<dbReference type="InterPro" id="IPR004843">
    <property type="entry name" value="Calcineurin-like_PHP"/>
</dbReference>
<dbReference type="EMBL" id="QGDI01000011">
    <property type="protein sequence ID" value="PWJ11084.1"/>
    <property type="molecule type" value="Genomic_DNA"/>
</dbReference>
<dbReference type="SUPFAM" id="SSF56300">
    <property type="entry name" value="Metallo-dependent phosphatases"/>
    <property type="match status" value="1"/>
</dbReference>
<accession>A0A315XVH4</accession>
<keyword evidence="1" id="KW-0472">Membrane</keyword>
<feature type="transmembrane region" description="Helical" evidence="1">
    <location>
        <begin position="40"/>
        <end position="59"/>
    </location>
</feature>
<evidence type="ECO:0000313" key="3">
    <source>
        <dbReference type="EMBL" id="PWJ11084.1"/>
    </source>
</evidence>
<feature type="transmembrane region" description="Helical" evidence="1">
    <location>
        <begin position="97"/>
        <end position="114"/>
    </location>
</feature>
<evidence type="ECO:0000313" key="4">
    <source>
        <dbReference type="Proteomes" id="UP000245720"/>
    </source>
</evidence>
<dbReference type="Proteomes" id="UP000245720">
    <property type="component" value="Unassembled WGS sequence"/>
</dbReference>
<proteinExistence type="predicted"/>
<keyword evidence="1" id="KW-0812">Transmembrane</keyword>
<dbReference type="PANTHER" id="PTHR31302">
    <property type="entry name" value="TRANSMEMBRANE PROTEIN WITH METALLOPHOSPHOESTERASE DOMAIN-RELATED"/>
    <property type="match status" value="1"/>
</dbReference>
<organism evidence="3 4">
    <name type="scientific">Ruminococcus flavefaciens</name>
    <dbReference type="NCBI Taxonomy" id="1265"/>
    <lineage>
        <taxon>Bacteria</taxon>
        <taxon>Bacillati</taxon>
        <taxon>Bacillota</taxon>
        <taxon>Clostridia</taxon>
        <taxon>Eubacteriales</taxon>
        <taxon>Oscillospiraceae</taxon>
        <taxon>Ruminococcus</taxon>
    </lineage>
</organism>
<dbReference type="AlphaFoldDB" id="A0A315XVH4"/>
<dbReference type="InterPro" id="IPR029052">
    <property type="entry name" value="Metallo-depent_PP-like"/>
</dbReference>
<name>A0A315XVH4_RUMFL</name>
<dbReference type="Gene3D" id="3.60.21.10">
    <property type="match status" value="1"/>
</dbReference>
<dbReference type="RefSeq" id="WP_109727450.1">
    <property type="nucleotide sequence ID" value="NZ_QGDI01000011.1"/>
</dbReference>
<evidence type="ECO:0000256" key="1">
    <source>
        <dbReference type="SAM" id="Phobius"/>
    </source>
</evidence>
<sequence>MFWLILFVLLLIMAVGGTVYLFTRFHRFSFMEKFGEKHKLLSWLACLIPLGGLACFGFINFYTVIVVVLHLIIFWLIADIIAAIVRKAAKKQRRRNIEGAAAILFTAVYLAIGWHNAHDVRRTAYELHTDKPLAGGSLRIAAIADPHLGITLNGDDFAREMERIQAEKPDMLVIAGDYVDDDSCREDMIRSCEALGKLDTKYGVYFIFGNHDKGFFEGYRDFTADDLREELKKNNVTILEDESVEIAEGLTLIGRQDKSNEARAEMSALAKDMDAQNFNFILDHQPNDYANEAESGADLVFSGHTHGGHIWPAGQIGLLIGANDRVYGTEKRGNTEFIVTSGISGWAIPFKTGTFSEYVIIDVKN</sequence>
<gene>
    <name evidence="3" type="ORF">IE37_02733</name>
</gene>
<evidence type="ECO:0000259" key="2">
    <source>
        <dbReference type="Pfam" id="PF00149"/>
    </source>
</evidence>
<reference evidence="3 4" key="1">
    <citation type="submission" date="2018-05" db="EMBL/GenBank/DDBJ databases">
        <title>The Hungate 1000. A catalogue of reference genomes from the rumen microbiome.</title>
        <authorList>
            <person name="Kelly W."/>
        </authorList>
    </citation>
    <scope>NUCLEOTIDE SEQUENCE [LARGE SCALE GENOMIC DNA]</scope>
    <source>
        <strain evidence="3 4">SAb67</strain>
    </source>
</reference>
<dbReference type="Pfam" id="PF00149">
    <property type="entry name" value="Metallophos"/>
    <property type="match status" value="1"/>
</dbReference>
<feature type="domain" description="Calcineurin-like phosphoesterase" evidence="2">
    <location>
        <begin position="138"/>
        <end position="307"/>
    </location>
</feature>
<protein>
    <recommendedName>
        <fullName evidence="2">Calcineurin-like phosphoesterase domain-containing protein</fullName>
    </recommendedName>
</protein>
<dbReference type="OrthoDB" id="9780884at2"/>
<feature type="transmembrane region" description="Helical" evidence="1">
    <location>
        <begin position="6"/>
        <end position="28"/>
    </location>
</feature>
<dbReference type="GO" id="GO:0016787">
    <property type="term" value="F:hydrolase activity"/>
    <property type="evidence" value="ECO:0007669"/>
    <property type="project" value="InterPro"/>
</dbReference>
<comment type="caution">
    <text evidence="3">The sequence shown here is derived from an EMBL/GenBank/DDBJ whole genome shotgun (WGS) entry which is preliminary data.</text>
</comment>